<keyword evidence="2" id="KW-1003">Cell membrane</keyword>
<evidence type="ECO:0000259" key="10">
    <source>
        <dbReference type="PROSITE" id="PS50262"/>
    </source>
</evidence>
<sequence length="534" mass="59673">MSGVMVTALIIAAYKNYSYSFLCPTILTFCYFVNFFLAGASFFTVIAIGIDRFLAITLHLRYRELVTSSRVFMTLVSVWLMSGVAACIYVSLIYTSELVIAIIEIAGLLLTTAVYIRIYGVVKYHQNQIHSKLQLSNSAPEARQLVRERKSAFNALVVYIVFVTCYLPYLCSMIMLVAHGAKAIRYGVIKALIVASGIFVTILGSHTLDVKFAILFFAMATQFCNQELAKLAQVANHHAALILTYRVLNLIFALVTSLGNILVICAIWNASSIPSNVKKLFLSLAFSDLLVGVILQLMHGVITGVIRTEVSRDKNYDFLCPTVLTICYFLTVFLAGASFLTIIAIAVDRLLAISLHLRYRELVTSNCVVIALVSVWLASGVTSSIYVSLHNNKELVVAIVQIVGLILTTVVYIHFLYTKTVDIVKQHQNQIHCQHRFSNTQATELLRERKSVFNALIVYVVFLACYFPYLCLMILITASGPTTATMMAEMAALFVVFLNSMLNPFIYCWRYQEIKESVKSVLKKIIIFQALTEL</sequence>
<dbReference type="Gene3D" id="1.20.1070.10">
    <property type="entry name" value="Rhodopsin 7-helix transmembrane proteins"/>
    <property type="match status" value="2"/>
</dbReference>
<reference evidence="11 12" key="1">
    <citation type="submission" date="2022-05" db="EMBL/GenBank/DDBJ databases">
        <authorList>
            <consortium name="Genoscope - CEA"/>
            <person name="William W."/>
        </authorList>
    </citation>
    <scope>NUCLEOTIDE SEQUENCE [LARGE SCALE GENOMIC DNA]</scope>
</reference>
<evidence type="ECO:0000256" key="3">
    <source>
        <dbReference type="ARBA" id="ARBA00022692"/>
    </source>
</evidence>
<dbReference type="Pfam" id="PF00001">
    <property type="entry name" value="7tm_1"/>
    <property type="match status" value="2"/>
</dbReference>
<feature type="transmembrane region" description="Helical" evidence="9">
    <location>
        <begin position="280"/>
        <end position="302"/>
    </location>
</feature>
<feature type="transmembrane region" description="Helical" evidence="9">
    <location>
        <begin position="456"/>
        <end position="478"/>
    </location>
</feature>
<evidence type="ECO:0000256" key="8">
    <source>
        <dbReference type="ARBA" id="ARBA00023224"/>
    </source>
</evidence>
<dbReference type="SUPFAM" id="SSF81321">
    <property type="entry name" value="Family A G protein-coupled receptor-like"/>
    <property type="match status" value="2"/>
</dbReference>
<dbReference type="EMBL" id="CALNXI010001204">
    <property type="protein sequence ID" value="CAH3159978.1"/>
    <property type="molecule type" value="Genomic_DNA"/>
</dbReference>
<keyword evidence="6 9" id="KW-0472">Membrane</keyword>
<organism evidence="11 12">
    <name type="scientific">Porites evermanni</name>
    <dbReference type="NCBI Taxonomy" id="104178"/>
    <lineage>
        <taxon>Eukaryota</taxon>
        <taxon>Metazoa</taxon>
        <taxon>Cnidaria</taxon>
        <taxon>Anthozoa</taxon>
        <taxon>Hexacorallia</taxon>
        <taxon>Scleractinia</taxon>
        <taxon>Fungiina</taxon>
        <taxon>Poritidae</taxon>
        <taxon>Porites</taxon>
    </lineage>
</organism>
<dbReference type="PANTHER" id="PTHR24249">
    <property type="entry name" value="HISTAMINE RECEPTOR-RELATED G-PROTEIN COUPLED RECEPTOR"/>
    <property type="match status" value="1"/>
</dbReference>
<accession>A0ABN8QAA0</accession>
<feature type="transmembrane region" description="Helical" evidence="9">
    <location>
        <begin position="183"/>
        <end position="203"/>
    </location>
</feature>
<feature type="domain" description="G-protein coupled receptors family 1 profile" evidence="10">
    <location>
        <begin position="259"/>
        <end position="507"/>
    </location>
</feature>
<dbReference type="PANTHER" id="PTHR24249:SF372">
    <property type="entry name" value="G-PROTEIN COUPLED RECEPTORS FAMILY 1 PROFILE DOMAIN-CONTAINING PROTEIN"/>
    <property type="match status" value="1"/>
</dbReference>
<proteinExistence type="predicted"/>
<evidence type="ECO:0000256" key="4">
    <source>
        <dbReference type="ARBA" id="ARBA00022989"/>
    </source>
</evidence>
<comment type="subcellular location">
    <subcellularLocation>
        <location evidence="1">Cell membrane</location>
        <topology evidence="1">Multi-pass membrane protein</topology>
    </subcellularLocation>
</comment>
<name>A0ABN8QAA0_9CNID</name>
<keyword evidence="7" id="KW-0675">Receptor</keyword>
<dbReference type="CDD" id="cd00637">
    <property type="entry name" value="7tm_classA_rhodopsin-like"/>
    <property type="match status" value="2"/>
</dbReference>
<keyword evidence="3 9" id="KW-0812">Transmembrane</keyword>
<gene>
    <name evidence="11" type="ORF">PEVE_00003446</name>
</gene>
<evidence type="ECO:0000313" key="12">
    <source>
        <dbReference type="Proteomes" id="UP001159427"/>
    </source>
</evidence>
<feature type="transmembrane region" description="Helical" evidence="9">
    <location>
        <begin position="153"/>
        <end position="177"/>
    </location>
</feature>
<feature type="transmembrane region" description="Helical" evidence="9">
    <location>
        <begin position="26"/>
        <end position="50"/>
    </location>
</feature>
<feature type="transmembrane region" description="Helical" evidence="9">
    <location>
        <begin position="98"/>
        <end position="122"/>
    </location>
</feature>
<feature type="transmembrane region" description="Helical" evidence="9">
    <location>
        <begin position="248"/>
        <end position="268"/>
    </location>
</feature>
<evidence type="ECO:0000256" key="1">
    <source>
        <dbReference type="ARBA" id="ARBA00004651"/>
    </source>
</evidence>
<evidence type="ECO:0000256" key="5">
    <source>
        <dbReference type="ARBA" id="ARBA00023040"/>
    </source>
</evidence>
<feature type="domain" description="G-protein coupled receptors family 1 profile" evidence="10">
    <location>
        <begin position="1"/>
        <end position="169"/>
    </location>
</feature>
<keyword evidence="4 9" id="KW-1133">Transmembrane helix</keyword>
<dbReference type="SMART" id="SM01381">
    <property type="entry name" value="7TM_GPCR_Srsx"/>
    <property type="match status" value="1"/>
</dbReference>
<feature type="transmembrane region" description="Helical" evidence="9">
    <location>
        <begin position="395"/>
        <end position="417"/>
    </location>
</feature>
<keyword evidence="8" id="KW-0807">Transducer</keyword>
<evidence type="ECO:0000313" key="11">
    <source>
        <dbReference type="EMBL" id="CAH3159978.1"/>
    </source>
</evidence>
<protein>
    <recommendedName>
        <fullName evidence="10">G-protein coupled receptors family 1 profile domain-containing protein</fullName>
    </recommendedName>
</protein>
<evidence type="ECO:0000256" key="7">
    <source>
        <dbReference type="ARBA" id="ARBA00023170"/>
    </source>
</evidence>
<evidence type="ECO:0000256" key="6">
    <source>
        <dbReference type="ARBA" id="ARBA00023136"/>
    </source>
</evidence>
<feature type="transmembrane region" description="Helical" evidence="9">
    <location>
        <begin position="490"/>
        <end position="509"/>
    </location>
</feature>
<keyword evidence="12" id="KW-1185">Reference proteome</keyword>
<dbReference type="PROSITE" id="PS50262">
    <property type="entry name" value="G_PROTEIN_RECEP_F1_2"/>
    <property type="match status" value="2"/>
</dbReference>
<feature type="transmembrane region" description="Helical" evidence="9">
    <location>
        <begin position="368"/>
        <end position="389"/>
    </location>
</feature>
<feature type="transmembrane region" description="Helical" evidence="9">
    <location>
        <begin position="71"/>
        <end position="92"/>
    </location>
</feature>
<dbReference type="InterPro" id="IPR000276">
    <property type="entry name" value="GPCR_Rhodpsn"/>
</dbReference>
<evidence type="ECO:0000256" key="9">
    <source>
        <dbReference type="SAM" id="Phobius"/>
    </source>
</evidence>
<feature type="transmembrane region" description="Helical" evidence="9">
    <location>
        <begin position="322"/>
        <end position="347"/>
    </location>
</feature>
<dbReference type="PRINTS" id="PR00237">
    <property type="entry name" value="GPCRRHODOPSN"/>
</dbReference>
<dbReference type="InterPro" id="IPR017452">
    <property type="entry name" value="GPCR_Rhodpsn_7TM"/>
</dbReference>
<dbReference type="Proteomes" id="UP001159427">
    <property type="component" value="Unassembled WGS sequence"/>
</dbReference>
<dbReference type="InterPro" id="IPR050569">
    <property type="entry name" value="TAAR"/>
</dbReference>
<evidence type="ECO:0000256" key="2">
    <source>
        <dbReference type="ARBA" id="ARBA00022475"/>
    </source>
</evidence>
<keyword evidence="5" id="KW-0297">G-protein coupled receptor</keyword>
<comment type="caution">
    <text evidence="11">The sequence shown here is derived from an EMBL/GenBank/DDBJ whole genome shotgun (WGS) entry which is preliminary data.</text>
</comment>